<protein>
    <submittedName>
        <fullName evidence="3">Uncharacterized protein</fullName>
    </submittedName>
</protein>
<keyword evidence="1" id="KW-0472">Membrane</keyword>
<gene>
    <name evidence="3" type="ordered locus">Bcell_2172</name>
</gene>
<dbReference type="EMBL" id="CP002394">
    <property type="protein sequence ID" value="ADU30433.1"/>
    <property type="molecule type" value="Genomic_DNA"/>
</dbReference>
<evidence type="ECO:0000256" key="1">
    <source>
        <dbReference type="SAM" id="Phobius"/>
    </source>
</evidence>
<evidence type="ECO:0000313" key="3">
    <source>
        <dbReference type="EMBL" id="ADU30433.1"/>
    </source>
</evidence>
<evidence type="ECO:0000256" key="2">
    <source>
        <dbReference type="SAM" id="SignalP"/>
    </source>
</evidence>
<dbReference type="AlphaFoldDB" id="E6U255"/>
<keyword evidence="4" id="KW-1185">Reference proteome</keyword>
<sequence>MLKRFFTSSVLALLLLFTPFAVALADTAEENGAASGTLMDGPFVILAFATLVAMAYFCIRD</sequence>
<dbReference type="HOGENOM" id="CLU_2912672_0_0_9"/>
<reference evidence="3" key="1">
    <citation type="submission" date="2010-12" db="EMBL/GenBank/DDBJ databases">
        <title>Complete sequence of Bacillus cellulosilyticus DSM 2522.</title>
        <authorList>
            <consortium name="US DOE Joint Genome Institute"/>
            <person name="Lucas S."/>
            <person name="Copeland A."/>
            <person name="Lapidus A."/>
            <person name="Cheng J.-F."/>
            <person name="Bruce D."/>
            <person name="Goodwin L."/>
            <person name="Pitluck S."/>
            <person name="Chertkov O."/>
            <person name="Detter J.C."/>
            <person name="Han C."/>
            <person name="Tapia R."/>
            <person name="Land M."/>
            <person name="Hauser L."/>
            <person name="Jeffries C."/>
            <person name="Kyrpides N."/>
            <person name="Ivanova N."/>
            <person name="Mikhailova N."/>
            <person name="Brumm P."/>
            <person name="Mead D."/>
            <person name="Woyke T."/>
        </authorList>
    </citation>
    <scope>NUCLEOTIDE SEQUENCE [LARGE SCALE GENOMIC DNA]</scope>
    <source>
        <strain evidence="3">DSM 2522</strain>
    </source>
</reference>
<dbReference type="Proteomes" id="UP000001401">
    <property type="component" value="Chromosome"/>
</dbReference>
<evidence type="ECO:0000313" key="4">
    <source>
        <dbReference type="Proteomes" id="UP000001401"/>
    </source>
</evidence>
<keyword evidence="1" id="KW-1133">Transmembrane helix</keyword>
<feature type="transmembrane region" description="Helical" evidence="1">
    <location>
        <begin position="41"/>
        <end position="59"/>
    </location>
</feature>
<keyword evidence="1" id="KW-0812">Transmembrane</keyword>
<proteinExistence type="predicted"/>
<dbReference type="KEGG" id="bco:Bcell_2172"/>
<accession>E6U255</accession>
<dbReference type="RefSeq" id="WP_013488769.1">
    <property type="nucleotide sequence ID" value="NC_014829.1"/>
</dbReference>
<keyword evidence="2" id="KW-0732">Signal</keyword>
<name>E6U255_EVAC2</name>
<feature type="chain" id="PRO_5039359694" evidence="2">
    <location>
        <begin position="24"/>
        <end position="61"/>
    </location>
</feature>
<feature type="signal peptide" evidence="2">
    <location>
        <begin position="1"/>
        <end position="23"/>
    </location>
</feature>
<dbReference type="OrthoDB" id="2974122at2"/>
<organism evidence="3 4">
    <name type="scientific">Evansella cellulosilytica (strain ATCC 21833 / DSM 2522 / FERM P-1141 / JCM 9156 / N-4)</name>
    <name type="common">Bacillus cellulosilyticus</name>
    <dbReference type="NCBI Taxonomy" id="649639"/>
    <lineage>
        <taxon>Bacteria</taxon>
        <taxon>Bacillati</taxon>
        <taxon>Bacillota</taxon>
        <taxon>Bacilli</taxon>
        <taxon>Bacillales</taxon>
        <taxon>Bacillaceae</taxon>
        <taxon>Evansella</taxon>
    </lineage>
</organism>